<dbReference type="Proteomes" id="UP001190700">
    <property type="component" value="Unassembled WGS sequence"/>
</dbReference>
<feature type="region of interest" description="Disordered" evidence="1">
    <location>
        <begin position="31"/>
        <end position="77"/>
    </location>
</feature>
<dbReference type="EMBL" id="LGRX02027276">
    <property type="protein sequence ID" value="KAK3249504.1"/>
    <property type="molecule type" value="Genomic_DNA"/>
</dbReference>
<keyword evidence="3" id="KW-1185">Reference proteome</keyword>
<comment type="caution">
    <text evidence="2">The sequence shown here is derived from an EMBL/GenBank/DDBJ whole genome shotgun (WGS) entry which is preliminary data.</text>
</comment>
<evidence type="ECO:0000313" key="3">
    <source>
        <dbReference type="Proteomes" id="UP001190700"/>
    </source>
</evidence>
<name>A0AAE0F2W9_9CHLO</name>
<evidence type="ECO:0000256" key="1">
    <source>
        <dbReference type="SAM" id="MobiDB-lite"/>
    </source>
</evidence>
<reference evidence="2 3" key="1">
    <citation type="journal article" date="2015" name="Genome Biol. Evol.">
        <title>Comparative Genomics of a Bacterivorous Green Alga Reveals Evolutionary Causalities and Consequences of Phago-Mixotrophic Mode of Nutrition.</title>
        <authorList>
            <person name="Burns J.A."/>
            <person name="Paasch A."/>
            <person name="Narechania A."/>
            <person name="Kim E."/>
        </authorList>
    </citation>
    <scope>NUCLEOTIDE SEQUENCE [LARGE SCALE GENOMIC DNA]</scope>
    <source>
        <strain evidence="2 3">PLY_AMNH</strain>
    </source>
</reference>
<proteinExistence type="predicted"/>
<dbReference type="AlphaFoldDB" id="A0AAE0F2W9"/>
<organism evidence="2 3">
    <name type="scientific">Cymbomonas tetramitiformis</name>
    <dbReference type="NCBI Taxonomy" id="36881"/>
    <lineage>
        <taxon>Eukaryota</taxon>
        <taxon>Viridiplantae</taxon>
        <taxon>Chlorophyta</taxon>
        <taxon>Pyramimonadophyceae</taxon>
        <taxon>Pyramimonadales</taxon>
        <taxon>Pyramimonadaceae</taxon>
        <taxon>Cymbomonas</taxon>
    </lineage>
</organism>
<accession>A0AAE0F2W9</accession>
<feature type="compositionally biased region" description="Low complexity" evidence="1">
    <location>
        <begin position="31"/>
        <end position="42"/>
    </location>
</feature>
<protein>
    <submittedName>
        <fullName evidence="2">Uncharacterized protein</fullName>
    </submittedName>
</protein>
<sequence length="77" mass="7680">MSEDELLAALLAKRAAREAEAVPATAIPIASPAAAPPSASIPNLMDADLAPGASAGPPNPLQAVSDLLGLGNKKQKR</sequence>
<gene>
    <name evidence="2" type="ORF">CYMTET_41057</name>
</gene>
<evidence type="ECO:0000313" key="2">
    <source>
        <dbReference type="EMBL" id="KAK3249504.1"/>
    </source>
</evidence>